<evidence type="ECO:0000313" key="3">
    <source>
        <dbReference type="Proteomes" id="UP000326759"/>
    </source>
</evidence>
<protein>
    <submittedName>
        <fullName evidence="2">Uncharacterized protein</fullName>
    </submittedName>
</protein>
<reference evidence="2 3" key="1">
    <citation type="journal article" date="2019" name="PLoS Biol.">
        <title>Sex chromosomes control vertical transmission of feminizing Wolbachia symbionts in an isopod.</title>
        <authorList>
            <person name="Becking T."/>
            <person name="Chebbi M.A."/>
            <person name="Giraud I."/>
            <person name="Moumen B."/>
            <person name="Laverre T."/>
            <person name="Caubet Y."/>
            <person name="Peccoud J."/>
            <person name="Gilbert C."/>
            <person name="Cordaux R."/>
        </authorList>
    </citation>
    <scope>NUCLEOTIDE SEQUENCE [LARGE SCALE GENOMIC DNA]</scope>
    <source>
        <strain evidence="2">ANa2</strain>
        <tissue evidence="2">Whole body excluding digestive tract and cuticle</tissue>
    </source>
</reference>
<organism evidence="2 3">
    <name type="scientific">Armadillidium nasatum</name>
    <dbReference type="NCBI Taxonomy" id="96803"/>
    <lineage>
        <taxon>Eukaryota</taxon>
        <taxon>Metazoa</taxon>
        <taxon>Ecdysozoa</taxon>
        <taxon>Arthropoda</taxon>
        <taxon>Crustacea</taxon>
        <taxon>Multicrustacea</taxon>
        <taxon>Malacostraca</taxon>
        <taxon>Eumalacostraca</taxon>
        <taxon>Peracarida</taxon>
        <taxon>Isopoda</taxon>
        <taxon>Oniscidea</taxon>
        <taxon>Crinocheta</taxon>
        <taxon>Armadillidiidae</taxon>
        <taxon>Armadillidium</taxon>
    </lineage>
</organism>
<comment type="caution">
    <text evidence="2">The sequence shown here is derived from an EMBL/GenBank/DDBJ whole genome shotgun (WGS) entry which is preliminary data.</text>
</comment>
<dbReference type="AlphaFoldDB" id="A0A5N5T9J7"/>
<dbReference type="OrthoDB" id="5803771at2759"/>
<feature type="region of interest" description="Disordered" evidence="1">
    <location>
        <begin position="202"/>
        <end position="222"/>
    </location>
</feature>
<name>A0A5N5T9J7_9CRUS</name>
<keyword evidence="3" id="KW-1185">Reference proteome</keyword>
<dbReference type="Proteomes" id="UP000326759">
    <property type="component" value="Unassembled WGS sequence"/>
</dbReference>
<evidence type="ECO:0000256" key="1">
    <source>
        <dbReference type="SAM" id="MobiDB-lite"/>
    </source>
</evidence>
<gene>
    <name evidence="2" type="ORF">Anas_03351</name>
</gene>
<accession>A0A5N5T9J7</accession>
<dbReference type="EMBL" id="SEYY01005390">
    <property type="protein sequence ID" value="KAB7503313.1"/>
    <property type="molecule type" value="Genomic_DNA"/>
</dbReference>
<proteinExistence type="predicted"/>
<sequence>MVLLQNHKCSNEGMHSQKVNIVFIKMKEVNGENAKKLKEPTKRKKKSYPNKFQNKWLIRFSPWLSRCKDTNIGAFCKICETKIAGSVTLIERHKKTKKHMKFDEESPSFEETKERSELDNEMTHFSSANDEEEAINIIAEDIDHQYKESLSTLTVGDPARQGNVRVDGKSATVGKLKKKNDISYEQTHFMAVNGEGVLNESVVEKDHYNDRTPPPNRKWKAK</sequence>
<evidence type="ECO:0000313" key="2">
    <source>
        <dbReference type="EMBL" id="KAB7503313.1"/>
    </source>
</evidence>
<feature type="region of interest" description="Disordered" evidence="1">
    <location>
        <begin position="98"/>
        <end position="118"/>
    </location>
</feature>